<dbReference type="PANTHER" id="PTHR41251:SF1">
    <property type="entry name" value="NON-HOMOLOGOUS END JOINING PROTEIN KU"/>
    <property type="match status" value="1"/>
</dbReference>
<feature type="domain" description="Ku" evidence="4">
    <location>
        <begin position="52"/>
        <end position="180"/>
    </location>
</feature>
<keyword evidence="1 2" id="KW-0238">DNA-binding</keyword>
<keyword evidence="6" id="KW-1185">Reference proteome</keyword>
<comment type="function">
    <text evidence="2">With LigD forms a non-homologous end joining (NHEJ) DNA repair enzyme, which repairs dsDNA breaks with reduced fidelity. Binds linear dsDNA with 5'- and 3'- overhangs but not closed circular dsDNA nor ssDNA. Recruits and stimulates the ligase activity of LigD.</text>
</comment>
<dbReference type="CDD" id="cd00789">
    <property type="entry name" value="KU_like"/>
    <property type="match status" value="1"/>
</dbReference>
<keyword evidence="2" id="KW-0227">DNA damage</keyword>
<evidence type="ECO:0000313" key="5">
    <source>
        <dbReference type="EMBL" id="CAG5082124.1"/>
    </source>
</evidence>
<evidence type="ECO:0000256" key="1">
    <source>
        <dbReference type="ARBA" id="ARBA00023125"/>
    </source>
</evidence>
<dbReference type="PIRSF" id="PIRSF006493">
    <property type="entry name" value="Prok_Ku"/>
    <property type="match status" value="1"/>
</dbReference>
<keyword evidence="2" id="KW-0234">DNA repair</keyword>
<accession>A0ABN7RWD6</accession>
<dbReference type="Proteomes" id="UP000681526">
    <property type="component" value="Unassembled WGS sequence"/>
</dbReference>
<dbReference type="InterPro" id="IPR016194">
    <property type="entry name" value="SPOC-like_C_dom_sf"/>
</dbReference>
<dbReference type="PANTHER" id="PTHR41251">
    <property type="entry name" value="NON-HOMOLOGOUS END JOINING PROTEIN KU"/>
    <property type="match status" value="1"/>
</dbReference>
<dbReference type="InterPro" id="IPR006164">
    <property type="entry name" value="DNA_bd_Ku70/Ku80"/>
</dbReference>
<dbReference type="Gene3D" id="2.40.290.10">
    <property type="match status" value="1"/>
</dbReference>
<dbReference type="SMART" id="SM00559">
    <property type="entry name" value="Ku78"/>
    <property type="match status" value="1"/>
</dbReference>
<feature type="region of interest" description="Disordered" evidence="3">
    <location>
        <begin position="254"/>
        <end position="296"/>
    </location>
</feature>
<comment type="subunit">
    <text evidence="2">Homodimer. Interacts with LigD.</text>
</comment>
<proteinExistence type="inferred from homology"/>
<organism evidence="5 6">
    <name type="scientific">Thermobacillus xylanilyticus</name>
    <dbReference type="NCBI Taxonomy" id="76633"/>
    <lineage>
        <taxon>Bacteria</taxon>
        <taxon>Bacillati</taxon>
        <taxon>Bacillota</taxon>
        <taxon>Bacilli</taxon>
        <taxon>Bacillales</taxon>
        <taxon>Paenibacillaceae</taxon>
        <taxon>Thermobacillus</taxon>
    </lineage>
</organism>
<gene>
    <name evidence="5" type="primary">txxe 1282-ykoV</name>
    <name evidence="2" type="synonym">ku</name>
    <name evidence="5" type="ORF">TXXE_05870</name>
</gene>
<reference evidence="5 6" key="1">
    <citation type="submission" date="2021-04" db="EMBL/GenBank/DDBJ databases">
        <authorList>
            <person name="Rakotoarivonina H."/>
        </authorList>
    </citation>
    <scope>NUCLEOTIDE SEQUENCE [LARGE SCALE GENOMIC DNA]</scope>
    <source>
        <strain evidence="5 6">XE</strain>
    </source>
</reference>
<feature type="compositionally biased region" description="Low complexity" evidence="3">
    <location>
        <begin position="254"/>
        <end position="271"/>
    </location>
</feature>
<evidence type="ECO:0000313" key="6">
    <source>
        <dbReference type="Proteomes" id="UP000681526"/>
    </source>
</evidence>
<dbReference type="HAMAP" id="MF_01875">
    <property type="entry name" value="Prokaryotic_Ku"/>
    <property type="match status" value="1"/>
</dbReference>
<dbReference type="EMBL" id="CAJRAY010000024">
    <property type="protein sequence ID" value="CAG5082124.1"/>
    <property type="molecule type" value="Genomic_DNA"/>
</dbReference>
<dbReference type="InterPro" id="IPR009187">
    <property type="entry name" value="Prok_Ku"/>
</dbReference>
<dbReference type="SUPFAM" id="SSF100939">
    <property type="entry name" value="SPOC domain-like"/>
    <property type="match status" value="1"/>
</dbReference>
<keyword evidence="2" id="KW-0233">DNA recombination</keyword>
<evidence type="ECO:0000256" key="2">
    <source>
        <dbReference type="HAMAP-Rule" id="MF_01875"/>
    </source>
</evidence>
<dbReference type="Pfam" id="PF02735">
    <property type="entry name" value="Ku"/>
    <property type="match status" value="1"/>
</dbReference>
<sequence length="296" mass="32471">MHTVWKGAISFGLVHVPVKMFAAVEDKDIAMRMIHRECGGPIAYVRTCKNCGKEVAAEDIAKGYEYEKGRFVLFEKEELDALAAETSKTIRILDFVDMREIDPIYFQRSYYLAPDQAGAGAYSLLLEAMKRTGRIGIANVSIRSKGSLAAIRFIENCLVMETIAYPDEVRPVHQVPGLPEHTAVNEKELEMATMLIDHLTGPFEPEKYKDEYRERLMEAIQAKIAGEEVHIAPEQERTNVIDLMAALQASLEAAGAPKAGPAATADAAGAEGAAGGTGKGTRRKTSGKKKEKESIR</sequence>
<dbReference type="RefSeq" id="WP_213483824.1">
    <property type="nucleotide sequence ID" value="NZ_CAJRAY010000024.1"/>
</dbReference>
<evidence type="ECO:0000256" key="3">
    <source>
        <dbReference type="SAM" id="MobiDB-lite"/>
    </source>
</evidence>
<comment type="similarity">
    <text evidence="2">Belongs to the prokaryotic Ku family.</text>
</comment>
<comment type="caution">
    <text evidence="5">The sequence shown here is derived from an EMBL/GenBank/DDBJ whole genome shotgun (WGS) entry which is preliminary data.</text>
</comment>
<name>A0ABN7RWD6_THEXY</name>
<protein>
    <recommendedName>
        <fullName evidence="2">Non-homologous end joining protein Ku</fullName>
    </recommendedName>
</protein>
<evidence type="ECO:0000259" key="4">
    <source>
        <dbReference type="SMART" id="SM00559"/>
    </source>
</evidence>
<dbReference type="NCBIfam" id="TIGR02772">
    <property type="entry name" value="Ku_bact"/>
    <property type="match status" value="1"/>
</dbReference>